<dbReference type="SMART" id="SM00233">
    <property type="entry name" value="PH"/>
    <property type="match status" value="1"/>
</dbReference>
<dbReference type="PROSITE" id="PS50003">
    <property type="entry name" value="PH_DOMAIN"/>
    <property type="match status" value="1"/>
</dbReference>
<dbReference type="CDD" id="cd13258">
    <property type="entry name" value="PH_PLEKHJ1"/>
    <property type="match status" value="1"/>
</dbReference>
<dbReference type="PANTHER" id="PTHR22902:SF9">
    <property type="entry name" value="PLECKSTRIN HOMOLOGY DOMAIN-CONTAINING FAMILY J MEMBER 1"/>
    <property type="match status" value="1"/>
</dbReference>
<protein>
    <recommendedName>
        <fullName evidence="1">Pleckstrin homology domain-containing family J member 1</fullName>
    </recommendedName>
</protein>
<dbReference type="GO" id="GO:0055037">
    <property type="term" value="C:recycling endosome"/>
    <property type="evidence" value="ECO:0007669"/>
    <property type="project" value="TreeGrafter"/>
</dbReference>
<dbReference type="SUPFAM" id="SSF50729">
    <property type="entry name" value="PH domain-like"/>
    <property type="match status" value="1"/>
</dbReference>
<dbReference type="AlphaFoldDB" id="A0A8S1E0R0"/>
<comment type="caution">
    <text evidence="4">The sequence shown here is derived from an EMBL/GenBank/DDBJ whole genome shotgun (WGS) entry which is preliminary data.</text>
</comment>
<evidence type="ECO:0000313" key="5">
    <source>
        <dbReference type="Proteomes" id="UP000494165"/>
    </source>
</evidence>
<dbReference type="InterPro" id="IPR001849">
    <property type="entry name" value="PH_domain"/>
</dbReference>
<dbReference type="GO" id="GO:0005769">
    <property type="term" value="C:early endosome"/>
    <property type="evidence" value="ECO:0007669"/>
    <property type="project" value="TreeGrafter"/>
</dbReference>
<feature type="domain" description="PH" evidence="3">
    <location>
        <begin position="19"/>
        <end position="125"/>
    </location>
</feature>
<evidence type="ECO:0000256" key="1">
    <source>
        <dbReference type="ARBA" id="ARBA00041004"/>
    </source>
</evidence>
<evidence type="ECO:0000313" key="4">
    <source>
        <dbReference type="EMBL" id="CAB3387068.1"/>
    </source>
</evidence>
<accession>A0A8S1E0R0</accession>
<dbReference type="Pfam" id="PF00169">
    <property type="entry name" value="PH"/>
    <property type="match status" value="1"/>
</dbReference>
<dbReference type="OrthoDB" id="10055808at2759"/>
<evidence type="ECO:0000256" key="2">
    <source>
        <dbReference type="SAM" id="MobiDB-lite"/>
    </source>
</evidence>
<dbReference type="GO" id="GO:0042147">
    <property type="term" value="P:retrograde transport, endosome to Golgi"/>
    <property type="evidence" value="ECO:0007669"/>
    <property type="project" value="TreeGrafter"/>
</dbReference>
<dbReference type="EMBL" id="CADEPI010000534">
    <property type="protein sequence ID" value="CAB3387068.1"/>
    <property type="molecule type" value="Genomic_DNA"/>
</dbReference>
<reference evidence="4 5" key="1">
    <citation type="submission" date="2020-04" db="EMBL/GenBank/DDBJ databases">
        <authorList>
            <person name="Alioto T."/>
            <person name="Alioto T."/>
            <person name="Gomez Garrido J."/>
        </authorList>
    </citation>
    <scope>NUCLEOTIDE SEQUENCE [LARGE SCALE GENOMIC DNA]</scope>
</reference>
<dbReference type="GO" id="GO:0007032">
    <property type="term" value="P:endosome organization"/>
    <property type="evidence" value="ECO:0007669"/>
    <property type="project" value="TreeGrafter"/>
</dbReference>
<feature type="region of interest" description="Disordered" evidence="2">
    <location>
        <begin position="158"/>
        <end position="254"/>
    </location>
</feature>
<dbReference type="GO" id="GO:0001881">
    <property type="term" value="P:receptor recycling"/>
    <property type="evidence" value="ECO:0007669"/>
    <property type="project" value="TreeGrafter"/>
</dbReference>
<dbReference type="GO" id="GO:0005829">
    <property type="term" value="C:cytosol"/>
    <property type="evidence" value="ECO:0007669"/>
    <property type="project" value="GOC"/>
</dbReference>
<keyword evidence="5" id="KW-1185">Reference proteome</keyword>
<dbReference type="PANTHER" id="PTHR22902">
    <property type="entry name" value="SESQUIPEDALIAN"/>
    <property type="match status" value="1"/>
</dbReference>
<dbReference type="InterPro" id="IPR045188">
    <property type="entry name" value="Boi1/Boi2-like"/>
</dbReference>
<sequence>MSIMRFNDKELAHFGCSTTTDFEGRLNYRTPSGNFGQPVFKERWFKLKSNFLFYFRITELGAIDYKEPVGVFVLENFTVQKVDSRETPFAFSIIFQDDYEKKHYFSARSEELVNTWVNAINQCSYENMRSKLHTLQNLIKVASGVDQLQMHPYVDRSREINNQPGSSRPAKSGQSSKSASFKCHVSPFASPTTAPRHSDSSLFAPPSGNPTAPVRPSRSTDAQRNNSTGSPARIPFRKAPPPPVEQPEKDLIEF</sequence>
<dbReference type="Proteomes" id="UP000494165">
    <property type="component" value="Unassembled WGS sequence"/>
</dbReference>
<dbReference type="GO" id="GO:0005802">
    <property type="term" value="C:trans-Golgi network"/>
    <property type="evidence" value="ECO:0007669"/>
    <property type="project" value="TreeGrafter"/>
</dbReference>
<dbReference type="Gene3D" id="2.30.29.30">
    <property type="entry name" value="Pleckstrin-homology domain (PH domain)/Phosphotyrosine-binding domain (PTB)"/>
    <property type="match status" value="1"/>
</dbReference>
<evidence type="ECO:0000259" key="3">
    <source>
        <dbReference type="PROSITE" id="PS50003"/>
    </source>
</evidence>
<gene>
    <name evidence="4" type="ORF">CLODIP_2_CD10526</name>
</gene>
<feature type="compositionally biased region" description="Polar residues" evidence="2">
    <location>
        <begin position="217"/>
        <end position="230"/>
    </location>
</feature>
<name>A0A8S1E0R0_9INSE</name>
<organism evidence="4 5">
    <name type="scientific">Cloeon dipterum</name>
    <dbReference type="NCBI Taxonomy" id="197152"/>
    <lineage>
        <taxon>Eukaryota</taxon>
        <taxon>Metazoa</taxon>
        <taxon>Ecdysozoa</taxon>
        <taxon>Arthropoda</taxon>
        <taxon>Hexapoda</taxon>
        <taxon>Insecta</taxon>
        <taxon>Pterygota</taxon>
        <taxon>Palaeoptera</taxon>
        <taxon>Ephemeroptera</taxon>
        <taxon>Pisciforma</taxon>
        <taxon>Baetidae</taxon>
        <taxon>Cloeon</taxon>
    </lineage>
</organism>
<proteinExistence type="predicted"/>
<dbReference type="InterPro" id="IPR011993">
    <property type="entry name" value="PH-like_dom_sf"/>
</dbReference>